<accession>A0ABS0B0N7</accession>
<proteinExistence type="predicted"/>
<dbReference type="SUPFAM" id="SSF52047">
    <property type="entry name" value="RNI-like"/>
    <property type="match status" value="1"/>
</dbReference>
<keyword evidence="2" id="KW-1185">Reference proteome</keyword>
<organism evidence="1 2">
    <name type="scientific">Candidatus Neptunichlamydia vexilliferae</name>
    <dbReference type="NCBI Taxonomy" id="1651774"/>
    <lineage>
        <taxon>Bacteria</taxon>
        <taxon>Pseudomonadati</taxon>
        <taxon>Chlamydiota</taxon>
        <taxon>Chlamydiia</taxon>
        <taxon>Parachlamydiales</taxon>
        <taxon>Simkaniaceae</taxon>
        <taxon>Candidatus Neptunichlamydia</taxon>
    </lineage>
</organism>
<comment type="caution">
    <text evidence="1">The sequence shown here is derived from an EMBL/GenBank/DDBJ whole genome shotgun (WGS) entry which is preliminary data.</text>
</comment>
<sequence>MEYAIYNLTSRLSGEAPPLTELARLEPPGQKTYPILISQTIPGENLKTALSKKALKLDRKHLTWNLLTAILTRPGDGRTSNYILNQGKLHCIDNDIAFVAPIVKNWGRSTINFCSVLFCIDPQFKLHPEVVKNFLNLDPQLILTSWVKDLEAKEKKYTSLFTLKQRQRLYNEDQENQFTPTLLFREGEMATLCTQFKKLQEVLKQPQTANTLLSHLVNLHKDDFSTSLIGPYIQKAYTFKSGSIENRLKTATGAREDRSKTTPQTMKATLGKIPKLEEIENHKLYTLEKAKQELIAFPMKGQGHLLKNGLEINFSKLPTPNRQRLLFESLSLLTNKKMTSFRIPHCTVLTPEKLTPFFHHGLKILDIRGSNLESLSNLPKEAPNIEKLYLSGSKKLRYFENRGLFNSPPLELLKLQELHIARCDRLTSIRLKSHSLKVLKANKNPNLTTLLLDVFHLPKLDLENTPQIDIQALREALSQEGRVRQFNKGLNDKENQKTIQNFISLSLTQLDLSQGKLTPPGLQVIAEIIKKSRTLIDLKIFADATSKEGLAPLMQAIIGSSTLTTLKLGKGALDPQMVPFIVQLIDKNQNLRRLILSYFPLSEKEIASLMQAATKSKTLVTFDLLGNAIPYDMEKALYKSLQENQKQIKPLLQSSSSSNSSATSSSSISVTRIHSHSFPIPPMAFGPKEWERYFGPVGEVPPLPSNIEEILNSPCPIWSDKKVKETHLLTLIPKTVKGKPLTLNTLQTLIEWPKGNGHATKYRYYNGNLKKDLGDQEVLYPYWILMSHDVIPNSRNKKYSDQKGLAKTLSQKSQKPYTLPKALEAAVTILMEHTRSEKKFYQNDPLTYTRCQKTLNDGYLPAIGGFSADGLYLNYCYDGWEAENVGVGVVRKVPHGSG</sequence>
<evidence type="ECO:0000313" key="1">
    <source>
        <dbReference type="EMBL" id="MBF5059957.1"/>
    </source>
</evidence>
<dbReference type="EMBL" id="JAAEJV010000055">
    <property type="protein sequence ID" value="MBF5059957.1"/>
    <property type="molecule type" value="Genomic_DNA"/>
</dbReference>
<reference evidence="1 2" key="1">
    <citation type="submission" date="2020-01" db="EMBL/GenBank/DDBJ databases">
        <title>Draft genome sequence of Cand. Neptunochlamydia vexilliferae K9.</title>
        <authorList>
            <person name="Schulz F."/>
            <person name="Koestlbacher S."/>
            <person name="Wascher F."/>
            <person name="Pizzetti I."/>
            <person name="Horn M."/>
        </authorList>
    </citation>
    <scope>NUCLEOTIDE SEQUENCE [LARGE SCALE GENOMIC DNA]</scope>
    <source>
        <strain evidence="1 2">K9</strain>
    </source>
</reference>
<protein>
    <recommendedName>
        <fullName evidence="3">Leucine rich repeat protein</fullName>
    </recommendedName>
</protein>
<dbReference type="PANTHER" id="PTHR46433:SF3">
    <property type="entry name" value="RAB GTPASE DOMAIN-CONTAINING PROTEIN"/>
    <property type="match status" value="1"/>
</dbReference>
<evidence type="ECO:0000313" key="2">
    <source>
        <dbReference type="Proteomes" id="UP001194714"/>
    </source>
</evidence>
<gene>
    <name evidence="1" type="ORF">NEPTK9_001481</name>
</gene>
<evidence type="ECO:0008006" key="3">
    <source>
        <dbReference type="Google" id="ProtNLM"/>
    </source>
</evidence>
<name>A0ABS0B0N7_9BACT</name>
<dbReference type="PANTHER" id="PTHR46433">
    <property type="entry name" value="ANK_REP_REGION DOMAIN-CONTAINING PROTEIN-RELATED"/>
    <property type="match status" value="1"/>
</dbReference>
<dbReference type="Gene3D" id="3.80.10.10">
    <property type="entry name" value="Ribonuclease Inhibitor"/>
    <property type="match status" value="1"/>
</dbReference>
<dbReference type="InterPro" id="IPR032675">
    <property type="entry name" value="LRR_dom_sf"/>
</dbReference>
<dbReference type="Proteomes" id="UP001194714">
    <property type="component" value="Unassembled WGS sequence"/>
</dbReference>